<dbReference type="PANTHER" id="PTHR45566">
    <property type="entry name" value="HTH-TYPE TRANSCRIPTIONAL REGULATOR YHJB-RELATED"/>
    <property type="match status" value="1"/>
</dbReference>
<dbReference type="CDD" id="cd06170">
    <property type="entry name" value="LuxR_C_like"/>
    <property type="match status" value="1"/>
</dbReference>
<dbReference type="Proteomes" id="UP000236641">
    <property type="component" value="Unassembled WGS sequence"/>
</dbReference>
<name>A0A2K1DVG7_9FLAO</name>
<dbReference type="RefSeq" id="WP_103053103.1">
    <property type="nucleotide sequence ID" value="NZ_POWF01000012.1"/>
</dbReference>
<evidence type="ECO:0000256" key="1">
    <source>
        <dbReference type="ARBA" id="ARBA00023125"/>
    </source>
</evidence>
<evidence type="ECO:0000313" key="6">
    <source>
        <dbReference type="Proteomes" id="UP000236641"/>
    </source>
</evidence>
<gene>
    <name evidence="5" type="ORF">C1T31_13780</name>
</gene>
<reference evidence="5 6" key="1">
    <citation type="submission" date="2018-01" db="EMBL/GenBank/DDBJ databases">
        <title>The draft genome of Hanstruepera neustonica JCM19743.</title>
        <authorList>
            <person name="He R.-H."/>
            <person name="Du Z.-J."/>
        </authorList>
    </citation>
    <scope>NUCLEOTIDE SEQUENCE [LARGE SCALE GENOMIC DNA]</scope>
    <source>
        <strain evidence="5 6">JCM19743</strain>
    </source>
</reference>
<comment type="caution">
    <text evidence="5">The sequence shown here is derived from an EMBL/GenBank/DDBJ whole genome shotgun (WGS) entry which is preliminary data.</text>
</comment>
<dbReference type="CDD" id="cd17536">
    <property type="entry name" value="REC_YesN-like"/>
    <property type="match status" value="1"/>
</dbReference>
<dbReference type="InterPro" id="IPR016032">
    <property type="entry name" value="Sig_transdc_resp-reg_C-effctor"/>
</dbReference>
<dbReference type="SUPFAM" id="SSF46894">
    <property type="entry name" value="C-terminal effector domain of the bipartite response regulators"/>
    <property type="match status" value="1"/>
</dbReference>
<evidence type="ECO:0000259" key="4">
    <source>
        <dbReference type="PROSITE" id="PS50110"/>
    </source>
</evidence>
<evidence type="ECO:0000313" key="5">
    <source>
        <dbReference type="EMBL" id="PNQ72030.1"/>
    </source>
</evidence>
<dbReference type="AlphaFoldDB" id="A0A2K1DVG7"/>
<feature type="domain" description="HTH luxR-type" evidence="3">
    <location>
        <begin position="141"/>
        <end position="207"/>
    </location>
</feature>
<proteinExistence type="predicted"/>
<evidence type="ECO:0000259" key="3">
    <source>
        <dbReference type="PROSITE" id="PS50043"/>
    </source>
</evidence>
<dbReference type="GO" id="GO:0000160">
    <property type="term" value="P:phosphorelay signal transduction system"/>
    <property type="evidence" value="ECO:0007669"/>
    <property type="project" value="InterPro"/>
</dbReference>
<dbReference type="SMART" id="SM00448">
    <property type="entry name" value="REC"/>
    <property type="match status" value="1"/>
</dbReference>
<feature type="domain" description="Response regulatory" evidence="4">
    <location>
        <begin position="4"/>
        <end position="119"/>
    </location>
</feature>
<dbReference type="InterPro" id="IPR051015">
    <property type="entry name" value="EvgA-like"/>
</dbReference>
<dbReference type="EMBL" id="POWF01000012">
    <property type="protein sequence ID" value="PNQ72030.1"/>
    <property type="molecule type" value="Genomic_DNA"/>
</dbReference>
<dbReference type="Pfam" id="PF00196">
    <property type="entry name" value="GerE"/>
    <property type="match status" value="1"/>
</dbReference>
<dbReference type="GO" id="GO:0003677">
    <property type="term" value="F:DNA binding"/>
    <property type="evidence" value="ECO:0007669"/>
    <property type="project" value="UniProtKB-KW"/>
</dbReference>
<organism evidence="5 6">
    <name type="scientific">Hanstruepera neustonica</name>
    <dbReference type="NCBI Taxonomy" id="1445657"/>
    <lineage>
        <taxon>Bacteria</taxon>
        <taxon>Pseudomonadati</taxon>
        <taxon>Bacteroidota</taxon>
        <taxon>Flavobacteriia</taxon>
        <taxon>Flavobacteriales</taxon>
        <taxon>Flavobacteriaceae</taxon>
        <taxon>Hanstruepera</taxon>
    </lineage>
</organism>
<dbReference type="PROSITE" id="PS50043">
    <property type="entry name" value="HTH_LUXR_2"/>
    <property type="match status" value="1"/>
</dbReference>
<dbReference type="PRINTS" id="PR00038">
    <property type="entry name" value="HTHLUXR"/>
</dbReference>
<dbReference type="PANTHER" id="PTHR45566:SF2">
    <property type="entry name" value="NARL SUBFAMILY"/>
    <property type="match status" value="1"/>
</dbReference>
<keyword evidence="1 5" id="KW-0238">DNA-binding</keyword>
<dbReference type="Gene3D" id="3.40.50.2300">
    <property type="match status" value="1"/>
</dbReference>
<protein>
    <submittedName>
        <fullName evidence="5">DNA-binding response regulator</fullName>
    </submittedName>
</protein>
<keyword evidence="6" id="KW-1185">Reference proteome</keyword>
<dbReference type="InterPro" id="IPR011006">
    <property type="entry name" value="CheY-like_superfamily"/>
</dbReference>
<dbReference type="InterPro" id="IPR001789">
    <property type="entry name" value="Sig_transdc_resp-reg_receiver"/>
</dbReference>
<feature type="modified residue" description="4-aspartylphosphate" evidence="2">
    <location>
        <position position="54"/>
    </location>
</feature>
<dbReference type="OrthoDB" id="9795108at2"/>
<dbReference type="SUPFAM" id="SSF52172">
    <property type="entry name" value="CheY-like"/>
    <property type="match status" value="1"/>
</dbReference>
<dbReference type="PROSITE" id="PS50110">
    <property type="entry name" value="RESPONSE_REGULATORY"/>
    <property type="match status" value="1"/>
</dbReference>
<keyword evidence="2" id="KW-0597">Phosphoprotein</keyword>
<dbReference type="InterPro" id="IPR000792">
    <property type="entry name" value="Tscrpt_reg_LuxR_C"/>
</dbReference>
<sequence>MNTSIVIADDHPLMLRGLSDFLTSKGYNILGSATNGNEAYNQIVKHKPDIAILDIRMPFKTGLEVAETCFKNHLNTKIILITFDKGEELYDKAKELNVFGYILKEFAIEEIETCISHVNEGQPYFSEEIASYLKSAIPSAKPEEIESLTKSELKILRFISENKTSQDIAEILDISFRTVTTHRSNIVNKLKLENRPSSLFLWAIKNKNLL</sequence>
<accession>A0A2K1DVG7</accession>
<dbReference type="Pfam" id="PF00072">
    <property type="entry name" value="Response_reg"/>
    <property type="match status" value="1"/>
</dbReference>
<evidence type="ECO:0000256" key="2">
    <source>
        <dbReference type="PROSITE-ProRule" id="PRU00169"/>
    </source>
</evidence>
<dbReference type="GO" id="GO:0006355">
    <property type="term" value="P:regulation of DNA-templated transcription"/>
    <property type="evidence" value="ECO:0007669"/>
    <property type="project" value="InterPro"/>
</dbReference>
<dbReference type="SMART" id="SM00421">
    <property type="entry name" value="HTH_LUXR"/>
    <property type="match status" value="1"/>
</dbReference>